<dbReference type="OrthoDB" id="1938697at2759"/>
<dbReference type="InterPro" id="IPR010264">
    <property type="entry name" value="Self-incomp_S1"/>
</dbReference>
<dbReference type="PANTHER" id="PTHR31232:SF18">
    <property type="entry name" value="S-PROTEIN HOMOLOG"/>
    <property type="match status" value="1"/>
</dbReference>
<reference evidence="7" key="1">
    <citation type="submission" date="2020-06" db="EMBL/GenBank/DDBJ databases">
        <title>WGS assembly of Ceratodon purpureus strain R40.</title>
        <authorList>
            <person name="Carey S.B."/>
            <person name="Jenkins J."/>
            <person name="Shu S."/>
            <person name="Lovell J.T."/>
            <person name="Sreedasyam A."/>
            <person name="Maumus F."/>
            <person name="Tiley G.P."/>
            <person name="Fernandez-Pozo N."/>
            <person name="Barry K."/>
            <person name="Chen C."/>
            <person name="Wang M."/>
            <person name="Lipzen A."/>
            <person name="Daum C."/>
            <person name="Saski C.A."/>
            <person name="Payton A.C."/>
            <person name="Mcbreen J.C."/>
            <person name="Conrad R.E."/>
            <person name="Kollar L.M."/>
            <person name="Olsson S."/>
            <person name="Huttunen S."/>
            <person name="Landis J.B."/>
            <person name="Wickett N.J."/>
            <person name="Johnson M.G."/>
            <person name="Rensing S.A."/>
            <person name="Grimwood J."/>
            <person name="Schmutz J."/>
            <person name="Mcdaniel S.F."/>
        </authorList>
    </citation>
    <scope>NUCLEOTIDE SEQUENCE</scope>
    <source>
        <strain evidence="7">R40</strain>
    </source>
</reference>
<gene>
    <name evidence="7" type="ORF">KC19_12G026400</name>
</gene>
<comment type="subcellular location">
    <subcellularLocation>
        <location evidence="1 6">Secreted</location>
    </subcellularLocation>
</comment>
<feature type="signal peptide" evidence="6">
    <location>
        <begin position="1"/>
        <end position="21"/>
    </location>
</feature>
<dbReference type="Pfam" id="PF05938">
    <property type="entry name" value="Self-incomp_S1"/>
    <property type="match status" value="1"/>
</dbReference>
<protein>
    <recommendedName>
        <fullName evidence="6">S-protein homolog</fullName>
    </recommendedName>
</protein>
<sequence length="152" mass="17615">MAHLLVVWWIFLVLISRHTHANDGSVDIVNDTSSQMLVHCKSGDNDLGNIYLQQYGDYYFSFGQNIFGTTFFYCTFKWGEFAKTIPVWKGKSYVDRLDCEVEGQCVWKATERGFYWAKKGPLEPFYFYGDWLKALPSFDPPAHPHPPHPPHS</sequence>
<evidence type="ECO:0000256" key="2">
    <source>
        <dbReference type="ARBA" id="ARBA00005581"/>
    </source>
</evidence>
<evidence type="ECO:0000256" key="4">
    <source>
        <dbReference type="ARBA" id="ARBA00022525"/>
    </source>
</evidence>
<feature type="chain" id="PRO_5035961324" description="S-protein homolog" evidence="6">
    <location>
        <begin position="22"/>
        <end position="152"/>
    </location>
</feature>
<proteinExistence type="inferred from homology"/>
<keyword evidence="5 6" id="KW-0732">Signal</keyword>
<keyword evidence="4 6" id="KW-0964">Secreted</keyword>
<accession>A0A8T0G2T4</accession>
<dbReference type="PANTHER" id="PTHR31232">
    <property type="match status" value="1"/>
</dbReference>
<dbReference type="Proteomes" id="UP000822688">
    <property type="component" value="Chromosome 12"/>
</dbReference>
<evidence type="ECO:0000256" key="1">
    <source>
        <dbReference type="ARBA" id="ARBA00004613"/>
    </source>
</evidence>
<name>A0A8T0G2T4_CERPU</name>
<dbReference type="EMBL" id="CM026433">
    <property type="protein sequence ID" value="KAG0553626.1"/>
    <property type="molecule type" value="Genomic_DNA"/>
</dbReference>
<keyword evidence="3 6" id="KW-0713">Self-incompatibility</keyword>
<comment type="similarity">
    <text evidence="2 6">Belongs to the plant self-incompatibility (S1) protein family.</text>
</comment>
<organism evidence="7 8">
    <name type="scientific">Ceratodon purpureus</name>
    <name type="common">Fire moss</name>
    <name type="synonym">Dicranum purpureum</name>
    <dbReference type="NCBI Taxonomy" id="3225"/>
    <lineage>
        <taxon>Eukaryota</taxon>
        <taxon>Viridiplantae</taxon>
        <taxon>Streptophyta</taxon>
        <taxon>Embryophyta</taxon>
        <taxon>Bryophyta</taxon>
        <taxon>Bryophytina</taxon>
        <taxon>Bryopsida</taxon>
        <taxon>Dicranidae</taxon>
        <taxon>Pseudoditrichales</taxon>
        <taxon>Ditrichaceae</taxon>
        <taxon>Ceratodon</taxon>
    </lineage>
</organism>
<dbReference type="AlphaFoldDB" id="A0A8T0G2T4"/>
<keyword evidence="8" id="KW-1185">Reference proteome</keyword>
<evidence type="ECO:0000313" key="7">
    <source>
        <dbReference type="EMBL" id="KAG0553626.1"/>
    </source>
</evidence>
<dbReference type="GO" id="GO:0005576">
    <property type="term" value="C:extracellular region"/>
    <property type="evidence" value="ECO:0007669"/>
    <property type="project" value="UniProtKB-SubCell"/>
</dbReference>
<evidence type="ECO:0000313" key="8">
    <source>
        <dbReference type="Proteomes" id="UP000822688"/>
    </source>
</evidence>
<evidence type="ECO:0000256" key="5">
    <source>
        <dbReference type="ARBA" id="ARBA00022729"/>
    </source>
</evidence>
<evidence type="ECO:0000256" key="3">
    <source>
        <dbReference type="ARBA" id="ARBA00022471"/>
    </source>
</evidence>
<evidence type="ECO:0000256" key="6">
    <source>
        <dbReference type="RuleBase" id="RU367044"/>
    </source>
</evidence>
<comment type="caution">
    <text evidence="7">The sequence shown here is derived from an EMBL/GenBank/DDBJ whole genome shotgun (WGS) entry which is preliminary data.</text>
</comment>
<dbReference type="GO" id="GO:0060320">
    <property type="term" value="P:rejection of self pollen"/>
    <property type="evidence" value="ECO:0007669"/>
    <property type="project" value="UniProtKB-KW"/>
</dbReference>